<dbReference type="Proteomes" id="UP000660861">
    <property type="component" value="Unassembled WGS sequence"/>
</dbReference>
<sequence length="52" mass="5919">MDTIKTFFGGGQQGKKRLGWLHTSIAHSHDFSPFLEKEITEKSPFFVLSAHK</sequence>
<comment type="caution">
    <text evidence="1">The sequence shown here is derived from an EMBL/GenBank/DDBJ whole genome shotgun (WGS) entry which is preliminary data.</text>
</comment>
<accession>A0A926I9X5</accession>
<evidence type="ECO:0000313" key="2">
    <source>
        <dbReference type="Proteomes" id="UP000660861"/>
    </source>
</evidence>
<protein>
    <submittedName>
        <fullName evidence="1">Uncharacterized protein</fullName>
    </submittedName>
</protein>
<dbReference type="AlphaFoldDB" id="A0A926I9X5"/>
<name>A0A926I9X5_9FIRM</name>
<gene>
    <name evidence="1" type="ORF">H8709_02155</name>
</gene>
<dbReference type="EMBL" id="JACRTC010000001">
    <property type="protein sequence ID" value="MBC8569626.1"/>
    <property type="molecule type" value="Genomic_DNA"/>
</dbReference>
<evidence type="ECO:0000313" key="1">
    <source>
        <dbReference type="EMBL" id="MBC8569626.1"/>
    </source>
</evidence>
<dbReference type="RefSeq" id="WP_262396721.1">
    <property type="nucleotide sequence ID" value="NZ_JACRTC010000001.1"/>
</dbReference>
<keyword evidence="2" id="KW-1185">Reference proteome</keyword>
<reference evidence="1" key="1">
    <citation type="submission" date="2020-08" db="EMBL/GenBank/DDBJ databases">
        <title>Genome public.</title>
        <authorList>
            <person name="Liu C."/>
            <person name="Sun Q."/>
        </authorList>
    </citation>
    <scope>NUCLEOTIDE SEQUENCE</scope>
    <source>
        <strain evidence="1">NSJ-54</strain>
    </source>
</reference>
<proteinExistence type="predicted"/>
<organism evidence="1 2">
    <name type="scientific">Zongyangia hominis</name>
    <dbReference type="NCBI Taxonomy" id="2763677"/>
    <lineage>
        <taxon>Bacteria</taxon>
        <taxon>Bacillati</taxon>
        <taxon>Bacillota</taxon>
        <taxon>Clostridia</taxon>
        <taxon>Eubacteriales</taxon>
        <taxon>Oscillospiraceae</taxon>
        <taxon>Zongyangia</taxon>
    </lineage>
</organism>